<organism evidence="2 3">
    <name type="scientific">Leptotrombidium deliense</name>
    <dbReference type="NCBI Taxonomy" id="299467"/>
    <lineage>
        <taxon>Eukaryota</taxon>
        <taxon>Metazoa</taxon>
        <taxon>Ecdysozoa</taxon>
        <taxon>Arthropoda</taxon>
        <taxon>Chelicerata</taxon>
        <taxon>Arachnida</taxon>
        <taxon>Acari</taxon>
        <taxon>Acariformes</taxon>
        <taxon>Trombidiformes</taxon>
        <taxon>Prostigmata</taxon>
        <taxon>Anystina</taxon>
        <taxon>Parasitengona</taxon>
        <taxon>Trombiculoidea</taxon>
        <taxon>Trombiculidae</taxon>
        <taxon>Leptotrombidium</taxon>
    </lineage>
</organism>
<name>A0A443SEW8_9ACAR</name>
<comment type="caution">
    <text evidence="2">The sequence shown here is derived from an EMBL/GenBank/DDBJ whole genome shotgun (WGS) entry which is preliminary data.</text>
</comment>
<dbReference type="VEuPathDB" id="VectorBase:LDEU005984"/>
<dbReference type="Proteomes" id="UP000288716">
    <property type="component" value="Unassembled WGS sequence"/>
</dbReference>
<dbReference type="InterPro" id="IPR057321">
    <property type="entry name" value="RFX1-4/6/8-like_BCD"/>
</dbReference>
<evidence type="ECO:0000313" key="2">
    <source>
        <dbReference type="EMBL" id="RWS26057.1"/>
    </source>
</evidence>
<dbReference type="EMBL" id="NCKV01003107">
    <property type="protein sequence ID" value="RWS26057.1"/>
    <property type="molecule type" value="Genomic_DNA"/>
</dbReference>
<feature type="domain" description="RFX1-4/6/8-like BCD" evidence="1">
    <location>
        <begin position="69"/>
        <end position="340"/>
    </location>
</feature>
<evidence type="ECO:0000259" key="1">
    <source>
        <dbReference type="Pfam" id="PF25340"/>
    </source>
</evidence>
<dbReference type="GO" id="GO:0000978">
    <property type="term" value="F:RNA polymerase II cis-regulatory region sequence-specific DNA binding"/>
    <property type="evidence" value="ECO:0007669"/>
    <property type="project" value="TreeGrafter"/>
</dbReference>
<gene>
    <name evidence="2" type="ORF">B4U80_06723</name>
</gene>
<evidence type="ECO:0000313" key="3">
    <source>
        <dbReference type="Proteomes" id="UP000288716"/>
    </source>
</evidence>
<keyword evidence="3" id="KW-1185">Reference proteome</keyword>
<dbReference type="GO" id="GO:0000981">
    <property type="term" value="F:DNA-binding transcription factor activity, RNA polymerase II-specific"/>
    <property type="evidence" value="ECO:0007669"/>
    <property type="project" value="TreeGrafter"/>
</dbReference>
<dbReference type="STRING" id="299467.A0A443SEW8"/>
<dbReference type="InterPro" id="IPR039779">
    <property type="entry name" value="RFX-like"/>
</dbReference>
<sequence>MGTLFQTSSNQVDATKAENLLQTNVKYQINCSNAMHATRSRGSTVLPDFPNIKDLKLPKTLDVVKTTTFLMMYRTHCQRILDTVIRANFDEVQTFVLHFWKGVPPHLSSILASNAFVNLIGVCDAILYKSIATVLLPSALQTLPDSLSKILRKFSHELDAWLKMALFNVPENLRTMKLDFARRFGQILRRQTSLSHLSQASRMVVNNNDVTSQMLNDWRVIDIQSICREIVYSTEQSDRNEATYQTMLNACKEFERLIEEDSPIESFLEWLDVLLRNCVLYPSIKKKVSIRYLARQFLFLWSSFASRTIREMTLHSASSFGSFHLLRLMFDDYILYLMEYINIEEYIKDFLNNVPRDEPPVLDAYIPEIDVFDGESTSSVDYLQQPIDQNAFACNVTSSEITVCEEQHLLATLPESESLLHENVNVNQNNDIAQQSDDLMNDGPRRYVVNNSFPSYGYQSNAHRVNRLLANEGEANSVFNEHRDQTFAYNPNSANVVYSKDNIKCESNFTPADYRYL</sequence>
<dbReference type="PANTHER" id="PTHR12619:SF5">
    <property type="entry name" value="TRANSCRIPTION FACTOR RFX4"/>
    <property type="match status" value="1"/>
</dbReference>
<reference evidence="2 3" key="1">
    <citation type="journal article" date="2018" name="Gigascience">
        <title>Genomes of trombidid mites reveal novel predicted allergens and laterally-transferred genes associated with secondary metabolism.</title>
        <authorList>
            <person name="Dong X."/>
            <person name="Chaisiri K."/>
            <person name="Xia D."/>
            <person name="Armstrong S.D."/>
            <person name="Fang Y."/>
            <person name="Donnelly M.J."/>
            <person name="Kadowaki T."/>
            <person name="McGarry J.W."/>
            <person name="Darby A.C."/>
            <person name="Makepeace B.L."/>
        </authorList>
    </citation>
    <scope>NUCLEOTIDE SEQUENCE [LARGE SCALE GENOMIC DNA]</scope>
    <source>
        <strain evidence="2">UoL-UT</strain>
    </source>
</reference>
<dbReference type="OrthoDB" id="6511763at2759"/>
<dbReference type="Pfam" id="PF25340">
    <property type="entry name" value="BCD_RFX"/>
    <property type="match status" value="1"/>
</dbReference>
<accession>A0A443SEW8</accession>
<dbReference type="AlphaFoldDB" id="A0A443SEW8"/>
<proteinExistence type="predicted"/>
<dbReference type="PANTHER" id="PTHR12619">
    <property type="entry name" value="RFX TRANSCRIPTION FACTOR FAMILY"/>
    <property type="match status" value="1"/>
</dbReference>
<protein>
    <submittedName>
        <fullName evidence="2">Transcription factor RFX4-like protein</fullName>
    </submittedName>
</protein>